<organism evidence="5 6">
    <name type="scientific">Paenibacillus albidus</name>
    <dbReference type="NCBI Taxonomy" id="2041023"/>
    <lineage>
        <taxon>Bacteria</taxon>
        <taxon>Bacillati</taxon>
        <taxon>Bacillota</taxon>
        <taxon>Bacilli</taxon>
        <taxon>Bacillales</taxon>
        <taxon>Paenibacillaceae</taxon>
        <taxon>Paenibacillus</taxon>
    </lineage>
</organism>
<dbReference type="InterPro" id="IPR036866">
    <property type="entry name" value="RibonucZ/Hydroxyglut_hydro"/>
</dbReference>
<dbReference type="Pfam" id="PF00753">
    <property type="entry name" value="Lactamase_B"/>
    <property type="match status" value="1"/>
</dbReference>
<comment type="function">
    <text evidence="2">Counteracts the endogenous Pycsar antiviral defense system. Phosphodiesterase that enables metal-dependent hydrolysis of host cyclic nucleotide Pycsar defense signals such as cCMP and cUMP.</text>
</comment>
<name>A0A917FWU2_9BACL</name>
<comment type="caution">
    <text evidence="5">The sequence shown here is derived from an EMBL/GenBank/DDBJ whole genome shotgun (WGS) entry which is preliminary data.</text>
</comment>
<reference evidence="5" key="2">
    <citation type="submission" date="2020-09" db="EMBL/GenBank/DDBJ databases">
        <authorList>
            <person name="Sun Q."/>
            <person name="Zhou Y."/>
        </authorList>
    </citation>
    <scope>NUCLEOTIDE SEQUENCE</scope>
    <source>
        <strain evidence="5">CGMCC 1.16134</strain>
    </source>
</reference>
<protein>
    <submittedName>
        <fullName evidence="5">MBL fold metallo-hydrolase</fullName>
    </submittedName>
</protein>
<dbReference type="AlphaFoldDB" id="A0A917FWU2"/>
<keyword evidence="6" id="KW-1185">Reference proteome</keyword>
<comment type="catalytic activity">
    <reaction evidence="3">
        <text>3',5'-cyclic UMP + H2O = UMP + H(+)</text>
        <dbReference type="Rhea" id="RHEA:70575"/>
        <dbReference type="ChEBI" id="CHEBI:15377"/>
        <dbReference type="ChEBI" id="CHEBI:15378"/>
        <dbReference type="ChEBI" id="CHEBI:57865"/>
        <dbReference type="ChEBI" id="CHEBI:184387"/>
    </reaction>
    <physiologicalReaction direction="left-to-right" evidence="3">
        <dbReference type="Rhea" id="RHEA:70576"/>
    </physiologicalReaction>
</comment>
<feature type="domain" description="Metallo-beta-lactamase" evidence="4">
    <location>
        <begin position="28"/>
        <end position="236"/>
    </location>
</feature>
<dbReference type="InterPro" id="IPR001279">
    <property type="entry name" value="Metallo-B-lactamas"/>
</dbReference>
<evidence type="ECO:0000256" key="1">
    <source>
        <dbReference type="ARBA" id="ARBA00034221"/>
    </source>
</evidence>
<dbReference type="PANTHER" id="PTHR42951:SF17">
    <property type="entry name" value="METALLO-BETA-LACTAMASE DOMAIN-CONTAINING PROTEIN"/>
    <property type="match status" value="1"/>
</dbReference>
<dbReference type="RefSeq" id="WP_189031932.1">
    <property type="nucleotide sequence ID" value="NZ_BMKR01000050.1"/>
</dbReference>
<dbReference type="Proteomes" id="UP000637643">
    <property type="component" value="Unassembled WGS sequence"/>
</dbReference>
<sequence length="268" mass="29267">MELNNLLSAGPAALWEVAPGVLGLRTLFVNVAFVSLPASSDWILVDTGLGKFGRTILDLARERFDKPPVSIVLTHGHFDHVGTVKELVEEWNVPVYAHPLELPYLTGQTDYPEADPSVRGGLMAAAAPLYPHRAIDLGSAVRPLPEDGSIPGAEEWKWVHSPGHSPGHISLFRARDKVLLAGDAFLTVKQESALAVVTQHQKIHGPPAYFTTDWEEAEQSVRNLALLDPRIVLTGHGLPMEGPEMSAQLADLCRFFKEKAIPQQGKFV</sequence>
<evidence type="ECO:0000259" key="4">
    <source>
        <dbReference type="SMART" id="SM00849"/>
    </source>
</evidence>
<evidence type="ECO:0000256" key="3">
    <source>
        <dbReference type="ARBA" id="ARBA00048505"/>
    </source>
</evidence>
<comment type="catalytic activity">
    <reaction evidence="1">
        <text>3',5'-cyclic CMP + H2O = CMP + H(+)</text>
        <dbReference type="Rhea" id="RHEA:72675"/>
        <dbReference type="ChEBI" id="CHEBI:15377"/>
        <dbReference type="ChEBI" id="CHEBI:15378"/>
        <dbReference type="ChEBI" id="CHEBI:58003"/>
        <dbReference type="ChEBI" id="CHEBI:60377"/>
    </reaction>
    <physiologicalReaction direction="left-to-right" evidence="1">
        <dbReference type="Rhea" id="RHEA:72676"/>
    </physiologicalReaction>
</comment>
<dbReference type="SMART" id="SM00849">
    <property type="entry name" value="Lactamase_B"/>
    <property type="match status" value="1"/>
</dbReference>
<dbReference type="CDD" id="cd07721">
    <property type="entry name" value="yflN-like_MBL-fold"/>
    <property type="match status" value="1"/>
</dbReference>
<dbReference type="Gene3D" id="3.60.15.10">
    <property type="entry name" value="Ribonuclease Z/Hydroxyacylglutathione hydrolase-like"/>
    <property type="match status" value="1"/>
</dbReference>
<dbReference type="SUPFAM" id="SSF56281">
    <property type="entry name" value="Metallo-hydrolase/oxidoreductase"/>
    <property type="match status" value="1"/>
</dbReference>
<evidence type="ECO:0000313" key="5">
    <source>
        <dbReference type="EMBL" id="GGG10551.1"/>
    </source>
</evidence>
<reference evidence="5" key="1">
    <citation type="journal article" date="2014" name="Int. J. Syst. Evol. Microbiol.">
        <title>Complete genome sequence of Corynebacterium casei LMG S-19264T (=DSM 44701T), isolated from a smear-ripened cheese.</title>
        <authorList>
            <consortium name="US DOE Joint Genome Institute (JGI-PGF)"/>
            <person name="Walter F."/>
            <person name="Albersmeier A."/>
            <person name="Kalinowski J."/>
            <person name="Ruckert C."/>
        </authorList>
    </citation>
    <scope>NUCLEOTIDE SEQUENCE</scope>
    <source>
        <strain evidence="5">CGMCC 1.16134</strain>
    </source>
</reference>
<gene>
    <name evidence="5" type="ORF">GCM10010912_63700</name>
</gene>
<accession>A0A917FWU2</accession>
<dbReference type="PANTHER" id="PTHR42951">
    <property type="entry name" value="METALLO-BETA-LACTAMASE DOMAIN-CONTAINING"/>
    <property type="match status" value="1"/>
</dbReference>
<dbReference type="EMBL" id="BMKR01000050">
    <property type="protein sequence ID" value="GGG10551.1"/>
    <property type="molecule type" value="Genomic_DNA"/>
</dbReference>
<dbReference type="InterPro" id="IPR050855">
    <property type="entry name" value="NDM-1-like"/>
</dbReference>
<evidence type="ECO:0000313" key="6">
    <source>
        <dbReference type="Proteomes" id="UP000637643"/>
    </source>
</evidence>
<evidence type="ECO:0000256" key="2">
    <source>
        <dbReference type="ARBA" id="ARBA00034301"/>
    </source>
</evidence>
<proteinExistence type="predicted"/>